<accession>A0A6B2EAY9</accession>
<dbReference type="EMBL" id="GIFK01002424">
    <property type="protein sequence ID" value="NBJ60127.1"/>
    <property type="molecule type" value="Transcribed_RNA"/>
</dbReference>
<evidence type="ECO:0000313" key="2">
    <source>
        <dbReference type="EMBL" id="NBJ60127.1"/>
    </source>
</evidence>
<name>A0A6B2EAY9_9DIPT</name>
<dbReference type="Pfam" id="PF15886">
    <property type="entry name" value="CBM39"/>
    <property type="match status" value="1"/>
</dbReference>
<dbReference type="InterPro" id="IPR043030">
    <property type="entry name" value="BGBP_N_sf"/>
</dbReference>
<organism evidence="2">
    <name type="scientific">Phlebotomus kandelakii</name>
    <dbReference type="NCBI Taxonomy" id="1109342"/>
    <lineage>
        <taxon>Eukaryota</taxon>
        <taxon>Metazoa</taxon>
        <taxon>Ecdysozoa</taxon>
        <taxon>Arthropoda</taxon>
        <taxon>Hexapoda</taxon>
        <taxon>Insecta</taxon>
        <taxon>Pterygota</taxon>
        <taxon>Neoptera</taxon>
        <taxon>Endopterygota</taxon>
        <taxon>Diptera</taxon>
        <taxon>Nematocera</taxon>
        <taxon>Psychodoidea</taxon>
        <taxon>Psychodidae</taxon>
        <taxon>Phlebotomus</taxon>
        <taxon>Larroussius</taxon>
    </lineage>
</organism>
<proteinExistence type="predicted"/>
<dbReference type="Gene3D" id="2.60.40.2140">
    <property type="entry name" value="Beta-1,3-glucan-recognition protein, N-terminal domain"/>
    <property type="match status" value="1"/>
</dbReference>
<feature type="domain" description="CBM39" evidence="1">
    <location>
        <begin position="32"/>
        <end position="132"/>
    </location>
</feature>
<dbReference type="PROSITE" id="PS51969">
    <property type="entry name" value="CBM39"/>
    <property type="match status" value="1"/>
</dbReference>
<evidence type="ECO:0000259" key="1">
    <source>
        <dbReference type="PROSITE" id="PS51969"/>
    </source>
</evidence>
<sequence length="317" mass="36619">MWQKLQKMIIDQLCVWVTVVLVVCGTTPGGCLVIPQARFEVLHPRGLRVSIPDIAGIKLFSFHGVVNEEIQLNQQGTIHGEVTKAINGRWTFTNSRVTVKGDDIINYWIYVQFNNLGYHVENKQLLMEASNVTLEDESECSCCTPIHHHYHYHYYNLPEDRNSGSNDSLQHQNHQEDERLTETVTNLEHEINRTVDKLEYFNAQINPLYEELRMLQDMVDYVQKRVENSTSSNELLLIGSFPAQIPSLIDYLDSFMRERLAIMDISKKIVTAQHLAENQIVFQVFSTNDKHLLLRIAREKKLLEEAGYILTNFSSDP</sequence>
<reference evidence="2" key="1">
    <citation type="submission" date="2019-10" db="EMBL/GenBank/DDBJ databases">
        <title>Short sand fly seasons in Tbilisi, Georgia, hinder development of host immunity to saliva of the visceral leishmaniasis vector Phlebotomus kandelakii.</title>
        <authorList>
            <person name="Oliveira F."/>
            <person name="Giorgobiani E."/>
            <person name="Guimaraes-Costa A.B."/>
            <person name="Abdeladhim M."/>
            <person name="Oristian J."/>
            <person name="Tskhvaradze L."/>
            <person name="Tsertsvadze N."/>
            <person name="Zakalashvili M."/>
            <person name="Valenzuela J.G."/>
            <person name="Kamhawi S."/>
        </authorList>
    </citation>
    <scope>NUCLEOTIDE SEQUENCE</scope>
    <source>
        <strain evidence="2">Wild-capture in Tbilisi</strain>
        <tissue evidence="2">Salivary glands</tissue>
    </source>
</reference>
<dbReference type="GO" id="GO:0030246">
    <property type="term" value="F:carbohydrate binding"/>
    <property type="evidence" value="ECO:0007669"/>
    <property type="project" value="InterPro"/>
</dbReference>
<protein>
    <submittedName>
        <fullName evidence="2">Putative secreted protein</fullName>
    </submittedName>
</protein>
<dbReference type="AlphaFoldDB" id="A0A6B2EAY9"/>
<dbReference type="InterPro" id="IPR031756">
    <property type="entry name" value="BGBP_N"/>
</dbReference>